<dbReference type="Pfam" id="PF08495">
    <property type="entry name" value="FIST"/>
    <property type="match status" value="1"/>
</dbReference>
<reference evidence="3 4" key="1">
    <citation type="submission" date="2023-09" db="EMBL/GenBank/DDBJ databases">
        <title>Thioclava shenzhenensis sp. nov., a multidrug resistant bacteria-antagonizing species isolated from coastal seawater.</title>
        <authorList>
            <person name="Long M."/>
        </authorList>
    </citation>
    <scope>NUCLEOTIDE SEQUENCE [LARGE SCALE GENOMIC DNA]</scope>
    <source>
        <strain evidence="3 4">FTW29</strain>
    </source>
</reference>
<dbReference type="RefSeq" id="WP_406720690.1">
    <property type="nucleotide sequence ID" value="NZ_CP135443.1"/>
</dbReference>
<evidence type="ECO:0000313" key="4">
    <source>
        <dbReference type="Proteomes" id="UP001623290"/>
    </source>
</evidence>
<accession>A0ABZ1DZY9</accession>
<dbReference type="Pfam" id="PF10442">
    <property type="entry name" value="FIST_C"/>
    <property type="match status" value="1"/>
</dbReference>
<dbReference type="InterPro" id="IPR019494">
    <property type="entry name" value="FIST_C"/>
</dbReference>
<dbReference type="InterPro" id="IPR013702">
    <property type="entry name" value="FIST_domain_N"/>
</dbReference>
<feature type="domain" description="FIST C-domain" evidence="2">
    <location>
        <begin position="241"/>
        <end position="370"/>
    </location>
</feature>
<dbReference type="Proteomes" id="UP001623290">
    <property type="component" value="Chromosome"/>
</dbReference>
<protein>
    <submittedName>
        <fullName evidence="3">FIST N-terminal domain-containing protein</fullName>
    </submittedName>
</protein>
<feature type="domain" description="FIST" evidence="1">
    <location>
        <begin position="40"/>
        <end position="240"/>
    </location>
</feature>
<evidence type="ECO:0000313" key="3">
    <source>
        <dbReference type="EMBL" id="WRY33420.1"/>
    </source>
</evidence>
<name>A0ABZ1DZY9_9RHOB</name>
<keyword evidence="4" id="KW-1185">Reference proteome</keyword>
<dbReference type="SMART" id="SM00897">
    <property type="entry name" value="FIST"/>
    <property type="match status" value="1"/>
</dbReference>
<dbReference type="SMART" id="SM01204">
    <property type="entry name" value="FIST_C"/>
    <property type="match status" value="1"/>
</dbReference>
<evidence type="ECO:0000259" key="2">
    <source>
        <dbReference type="SMART" id="SM01204"/>
    </source>
</evidence>
<proteinExistence type="predicted"/>
<dbReference type="PANTHER" id="PTHR40252:SF2">
    <property type="entry name" value="BLR0328 PROTEIN"/>
    <property type="match status" value="1"/>
</dbReference>
<dbReference type="EMBL" id="CP135443">
    <property type="protein sequence ID" value="WRY33420.1"/>
    <property type="molecule type" value="Genomic_DNA"/>
</dbReference>
<evidence type="ECO:0000259" key="1">
    <source>
        <dbReference type="SMART" id="SM00897"/>
    </source>
</evidence>
<organism evidence="3 4">
    <name type="scientific">Thioclava litoralis</name>
    <dbReference type="NCBI Taxonomy" id="3076557"/>
    <lineage>
        <taxon>Bacteria</taxon>
        <taxon>Pseudomonadati</taxon>
        <taxon>Pseudomonadota</taxon>
        <taxon>Alphaproteobacteria</taxon>
        <taxon>Rhodobacterales</taxon>
        <taxon>Paracoccaceae</taxon>
        <taxon>Thioclava</taxon>
    </lineage>
</organism>
<dbReference type="PANTHER" id="PTHR40252">
    <property type="entry name" value="BLR0328 PROTEIN"/>
    <property type="match status" value="1"/>
</dbReference>
<sequence length="400" mass="43236">MLSAAIEHRRIEGALMPLTASVSADAARPLQALSEELGAGPFALVLLFCSPQAQIGKIVAEAEVLFSGSVVAGCTTSGELTRHGYSEGQILAFAFPQEGFEVEPVLVSSLAREDARQIIEQITNRRQAMALREGAGPNEFALLLADGTNAQEDALLNTLSGGLGPVPVFGGSAGDGGAAGQTCLFLSGRLYQDAAILLLVRAHASFRMFSVDHLVPTGRRMVVTQADPARRAVLRINDEPAAAEYARLLGVAEKDLCQFLFSINPVQVRVGGRYYVRSIRECSEDGGLVFFSAIDRGLVLTLARPQNMVRHLEDELERLSQPAAPGLILAFDCIFRRIEVEGRQIMQPVSDLLRRYNVQGFSTYGEQFGAMHVNQTFTGIAFYSPLGRGPRGQGEEEERV</sequence>
<gene>
    <name evidence="3" type="ORF">RPE78_12150</name>
</gene>